<dbReference type="InterPro" id="IPR030678">
    <property type="entry name" value="Peptide/Ni-bd"/>
</dbReference>
<accession>I8RET1</accession>
<dbReference type="Gene3D" id="3.90.76.10">
    <property type="entry name" value="Dipeptide-binding Protein, Domain 1"/>
    <property type="match status" value="1"/>
</dbReference>
<name>I8RET1_9FIRM</name>
<proteinExistence type="inferred from homology"/>
<evidence type="ECO:0000256" key="1">
    <source>
        <dbReference type="ARBA" id="ARBA00005695"/>
    </source>
</evidence>
<reference evidence="5 6" key="1">
    <citation type="journal article" date="2012" name="J. Bacteriol.">
        <title>Draft Genome Sequences for Two Metal-Reducing Pelosinus fermentans Strains Isolated from a Cr(VI)-Contaminated Site and for Type Strain R7.</title>
        <authorList>
            <person name="Brown S.D."/>
            <person name="Podar M."/>
            <person name="Klingeman D.M."/>
            <person name="Johnson C.M."/>
            <person name="Yang Z.K."/>
            <person name="Utturkar S.M."/>
            <person name="Land M.L."/>
            <person name="Mosher J.J."/>
            <person name="Hurt R.A.Jr."/>
            <person name="Phelps T.J."/>
            <person name="Palumbo A.V."/>
            <person name="Arkin A.P."/>
            <person name="Hazen T.C."/>
            <person name="Elias D.A."/>
        </authorList>
    </citation>
    <scope>NUCLEOTIDE SEQUENCE [LARGE SCALE GENOMIC DNA]</scope>
    <source>
        <strain evidence="5 6">B4</strain>
    </source>
</reference>
<evidence type="ECO:0000313" key="5">
    <source>
        <dbReference type="EMBL" id="EIW17913.1"/>
    </source>
</evidence>
<dbReference type="OrthoDB" id="137511at2"/>
<sequence length="574" mass="64484">MVDRRAVALRYGRTMSVRYEMNNRAPLRRIVMILSRRCSIMLCLLVFVMLASGCSSKTLPESPKNEIKQGGQLVYGSLQEPNTLNPLLSDLSATAEVSSLIFSGLIINDAKGEWLPDLALEVPTLQNGGVSPDGLTIKYKLRSGVTWHDGKAFTAEDVKFTWQMIMNSGVNVISREGYDKILAIDTPDSYTVIIQYREYYPPYLTLFKSILPKHILEKEDINKSSFNRAPIGTGPFKLKEWHMSEALLLEANTAYYRGKPNLDSILYKVIPDTNVMLSQLKVGALDIVTKVPSAQIDQIKGIEGIQVVNTPTMIWEHVDFNLDNTLFQDVKVRQAIALGIDRQALIANVLKNSASTAVSDQSPLSWGYNPAITPVAHDVAAARELLSQAGWQPGMDGIFAKDGRKLSFSLSVPTGHKTRELAAQAISYQLKEVGIQVEVKMVEGKIFFDDLLKNRRFETAMYAWVAGVDPNNFNLWNSKKIPNRNNQYDGQNYSGWRNAEIDALTDQGIRTVDIERRKQISFRIQDLIIQECPIIPLYFRNNIDVVKKTVMNYQANPTPSGNLWNAWQWGFAAK</sequence>
<dbReference type="InterPro" id="IPR000914">
    <property type="entry name" value="SBP_5_dom"/>
</dbReference>
<evidence type="ECO:0000256" key="3">
    <source>
        <dbReference type="ARBA" id="ARBA00022729"/>
    </source>
</evidence>
<dbReference type="Gene3D" id="3.10.105.10">
    <property type="entry name" value="Dipeptide-binding Protein, Domain 3"/>
    <property type="match status" value="1"/>
</dbReference>
<dbReference type="AlphaFoldDB" id="I8RET1"/>
<comment type="caution">
    <text evidence="5">The sequence shown here is derived from an EMBL/GenBank/DDBJ whole genome shotgun (WGS) entry which is preliminary data.</text>
</comment>
<comment type="similarity">
    <text evidence="1">Belongs to the bacterial solute-binding protein 5 family.</text>
</comment>
<evidence type="ECO:0000313" key="6">
    <source>
        <dbReference type="Proteomes" id="UP000004324"/>
    </source>
</evidence>
<dbReference type="SUPFAM" id="SSF53850">
    <property type="entry name" value="Periplasmic binding protein-like II"/>
    <property type="match status" value="1"/>
</dbReference>
<evidence type="ECO:0000259" key="4">
    <source>
        <dbReference type="Pfam" id="PF00496"/>
    </source>
</evidence>
<organism evidence="5 6">
    <name type="scientific">Pelosinus fermentans B4</name>
    <dbReference type="NCBI Taxonomy" id="1149862"/>
    <lineage>
        <taxon>Bacteria</taxon>
        <taxon>Bacillati</taxon>
        <taxon>Bacillota</taxon>
        <taxon>Negativicutes</taxon>
        <taxon>Selenomonadales</taxon>
        <taxon>Sporomusaceae</taxon>
        <taxon>Pelosinus</taxon>
    </lineage>
</organism>
<dbReference type="GO" id="GO:0042597">
    <property type="term" value="C:periplasmic space"/>
    <property type="evidence" value="ECO:0007669"/>
    <property type="project" value="UniProtKB-ARBA"/>
</dbReference>
<dbReference type="PANTHER" id="PTHR30290:SF9">
    <property type="entry name" value="OLIGOPEPTIDE-BINDING PROTEIN APPA"/>
    <property type="match status" value="1"/>
</dbReference>
<evidence type="ECO:0000256" key="2">
    <source>
        <dbReference type="ARBA" id="ARBA00022448"/>
    </source>
</evidence>
<dbReference type="Gene3D" id="3.40.190.10">
    <property type="entry name" value="Periplasmic binding protein-like II"/>
    <property type="match status" value="1"/>
</dbReference>
<dbReference type="GO" id="GO:0043190">
    <property type="term" value="C:ATP-binding cassette (ABC) transporter complex"/>
    <property type="evidence" value="ECO:0007669"/>
    <property type="project" value="InterPro"/>
</dbReference>
<feature type="domain" description="Solute-binding protein family 5" evidence="4">
    <location>
        <begin position="129"/>
        <end position="478"/>
    </location>
</feature>
<dbReference type="PIRSF" id="PIRSF002741">
    <property type="entry name" value="MppA"/>
    <property type="match status" value="1"/>
</dbReference>
<dbReference type="InterPro" id="IPR039424">
    <property type="entry name" value="SBP_5"/>
</dbReference>
<protein>
    <submittedName>
        <fullName evidence="5">ABC-type transporter, periplasmic subunit</fullName>
    </submittedName>
</protein>
<dbReference type="PATRIC" id="fig|1149862.3.peg.2922"/>
<keyword evidence="2" id="KW-0813">Transport</keyword>
<gene>
    <name evidence="5" type="ORF">FB4_3956</name>
</gene>
<dbReference type="Pfam" id="PF00496">
    <property type="entry name" value="SBP_bac_5"/>
    <property type="match status" value="1"/>
</dbReference>
<dbReference type="PANTHER" id="PTHR30290">
    <property type="entry name" value="PERIPLASMIC BINDING COMPONENT OF ABC TRANSPORTER"/>
    <property type="match status" value="1"/>
</dbReference>
<keyword evidence="3" id="KW-0732">Signal</keyword>
<dbReference type="EMBL" id="AKVJ01000029">
    <property type="protein sequence ID" value="EIW17913.1"/>
    <property type="molecule type" value="Genomic_DNA"/>
</dbReference>
<dbReference type="GO" id="GO:1904680">
    <property type="term" value="F:peptide transmembrane transporter activity"/>
    <property type="evidence" value="ECO:0007669"/>
    <property type="project" value="TreeGrafter"/>
</dbReference>
<dbReference type="GO" id="GO:0015833">
    <property type="term" value="P:peptide transport"/>
    <property type="evidence" value="ECO:0007669"/>
    <property type="project" value="TreeGrafter"/>
</dbReference>
<dbReference type="Proteomes" id="UP000004324">
    <property type="component" value="Unassembled WGS sequence"/>
</dbReference>
<keyword evidence="6" id="KW-1185">Reference proteome</keyword>
<dbReference type="CDD" id="cd08513">
    <property type="entry name" value="PBP2_thermophilic_Hb8_like"/>
    <property type="match status" value="1"/>
</dbReference>